<evidence type="ECO:0000313" key="11">
    <source>
        <dbReference type="EMBL" id="POW02283.1"/>
    </source>
</evidence>
<reference evidence="11 12" key="1">
    <citation type="submission" date="2017-12" db="EMBL/GenBank/DDBJ databases">
        <title>Gene loss provides genomic basis for host adaptation in cereal stripe rust fungi.</title>
        <authorList>
            <person name="Xia C."/>
        </authorList>
    </citation>
    <scope>NUCLEOTIDE SEQUENCE [LARGE SCALE GENOMIC DNA]</scope>
    <source>
        <strain evidence="11 12">93TX-2</strain>
    </source>
</reference>
<keyword evidence="5" id="KW-0805">Transcription regulation</keyword>
<evidence type="ECO:0000256" key="8">
    <source>
        <dbReference type="PROSITE-ProRule" id="PRU00027"/>
    </source>
</evidence>
<keyword evidence="7" id="KW-0539">Nucleus</keyword>
<protein>
    <recommendedName>
        <fullName evidence="10">BED-type domain-containing protein</fullName>
    </recommendedName>
</protein>
<dbReference type="AlphaFoldDB" id="A0A2S4UYE5"/>
<dbReference type="InterPro" id="IPR052035">
    <property type="entry name" value="ZnF_BED_domain_contain"/>
</dbReference>
<dbReference type="SUPFAM" id="SSF57667">
    <property type="entry name" value="beta-beta-alpha zinc fingers"/>
    <property type="match status" value="1"/>
</dbReference>
<dbReference type="Pfam" id="PF02892">
    <property type="entry name" value="zf-BED"/>
    <property type="match status" value="1"/>
</dbReference>
<comment type="subcellular location">
    <subcellularLocation>
        <location evidence="1">Nucleus</location>
    </subcellularLocation>
</comment>
<keyword evidence="12" id="KW-1185">Reference proteome</keyword>
<evidence type="ECO:0000256" key="7">
    <source>
        <dbReference type="ARBA" id="ARBA00023242"/>
    </source>
</evidence>
<dbReference type="InterPro" id="IPR012337">
    <property type="entry name" value="RNaseH-like_sf"/>
</dbReference>
<dbReference type="SUPFAM" id="SSF53098">
    <property type="entry name" value="Ribonuclease H-like"/>
    <property type="match status" value="1"/>
</dbReference>
<reference evidence="12" key="3">
    <citation type="journal article" date="2018" name="Mol. Plant Microbe Interact.">
        <title>Genome sequence resources for the wheat stripe rust pathogen (Puccinia striiformis f. sp. tritici) and the barley stripe rust pathogen (Puccinia striiformis f. sp. hordei).</title>
        <authorList>
            <person name="Xia C."/>
            <person name="Wang M."/>
            <person name="Yin C."/>
            <person name="Cornejo O.E."/>
            <person name="Hulbert S.H."/>
            <person name="Chen X."/>
        </authorList>
    </citation>
    <scope>NUCLEOTIDE SEQUENCE [LARGE SCALE GENOMIC DNA]</scope>
    <source>
        <strain evidence="12">93TX-2</strain>
    </source>
</reference>
<dbReference type="InterPro" id="IPR036236">
    <property type="entry name" value="Znf_C2H2_sf"/>
</dbReference>
<evidence type="ECO:0000256" key="6">
    <source>
        <dbReference type="ARBA" id="ARBA00023163"/>
    </source>
</evidence>
<dbReference type="GO" id="GO:0008270">
    <property type="term" value="F:zinc ion binding"/>
    <property type="evidence" value="ECO:0007669"/>
    <property type="project" value="UniProtKB-KW"/>
</dbReference>
<dbReference type="InterPro" id="IPR003656">
    <property type="entry name" value="Znf_BED"/>
</dbReference>
<dbReference type="GO" id="GO:0005634">
    <property type="term" value="C:nucleus"/>
    <property type="evidence" value="ECO:0007669"/>
    <property type="project" value="UniProtKB-SubCell"/>
</dbReference>
<evidence type="ECO:0000256" key="4">
    <source>
        <dbReference type="ARBA" id="ARBA00022833"/>
    </source>
</evidence>
<evidence type="ECO:0000256" key="9">
    <source>
        <dbReference type="SAM" id="MobiDB-lite"/>
    </source>
</evidence>
<evidence type="ECO:0000259" key="10">
    <source>
        <dbReference type="PROSITE" id="PS50808"/>
    </source>
</evidence>
<feature type="compositionally biased region" description="Polar residues" evidence="9">
    <location>
        <begin position="76"/>
        <end position="87"/>
    </location>
</feature>
<gene>
    <name evidence="11" type="ORF">PSHT_12169</name>
</gene>
<evidence type="ECO:0000256" key="2">
    <source>
        <dbReference type="ARBA" id="ARBA00022723"/>
    </source>
</evidence>
<dbReference type="VEuPathDB" id="FungiDB:PSTT_14685"/>
<evidence type="ECO:0000256" key="5">
    <source>
        <dbReference type="ARBA" id="ARBA00023015"/>
    </source>
</evidence>
<dbReference type="SMART" id="SM00614">
    <property type="entry name" value="ZnF_BED"/>
    <property type="match status" value="1"/>
</dbReference>
<dbReference type="Proteomes" id="UP000238274">
    <property type="component" value="Unassembled WGS sequence"/>
</dbReference>
<comment type="caution">
    <text evidence="11">The sequence shown here is derived from an EMBL/GenBank/DDBJ whole genome shotgun (WGS) entry which is preliminary data.</text>
</comment>
<evidence type="ECO:0000256" key="1">
    <source>
        <dbReference type="ARBA" id="ARBA00004123"/>
    </source>
</evidence>
<organism evidence="11 12">
    <name type="scientific">Puccinia striiformis</name>
    <dbReference type="NCBI Taxonomy" id="27350"/>
    <lineage>
        <taxon>Eukaryota</taxon>
        <taxon>Fungi</taxon>
        <taxon>Dikarya</taxon>
        <taxon>Basidiomycota</taxon>
        <taxon>Pucciniomycotina</taxon>
        <taxon>Pucciniomycetes</taxon>
        <taxon>Pucciniales</taxon>
        <taxon>Pucciniaceae</taxon>
        <taxon>Puccinia</taxon>
    </lineage>
</organism>
<evidence type="ECO:0000313" key="12">
    <source>
        <dbReference type="Proteomes" id="UP000238274"/>
    </source>
</evidence>
<keyword evidence="3 8" id="KW-0863">Zinc-finger</keyword>
<name>A0A2S4UYE5_9BASI</name>
<proteinExistence type="predicted"/>
<reference evidence="12" key="2">
    <citation type="journal article" date="2018" name="BMC Genomics">
        <title>Genomic insights into host adaptation between the wheat stripe rust pathogen (Puccinia striiformis f. sp. tritici) and the barley stripe rust pathogen (Puccinia striiformis f. sp. hordei).</title>
        <authorList>
            <person name="Xia C."/>
            <person name="Wang M."/>
            <person name="Yin C."/>
            <person name="Cornejo O.E."/>
            <person name="Hulbert S.H."/>
            <person name="Chen X."/>
        </authorList>
    </citation>
    <scope>NUCLEOTIDE SEQUENCE [LARGE SCALE GENOMIC DNA]</scope>
    <source>
        <strain evidence="12">93TX-2</strain>
    </source>
</reference>
<dbReference type="PANTHER" id="PTHR46481">
    <property type="entry name" value="ZINC FINGER BED DOMAIN-CONTAINING PROTEIN 4"/>
    <property type="match status" value="1"/>
</dbReference>
<keyword evidence="2" id="KW-0479">Metal-binding</keyword>
<sequence length="488" mass="54557">MAASKKRTRNGKRKALTIVQPEPSTQTDPQDSDSSSSQDKSDIAVVPTDTSPIRADANKASNANTNLRPDLVPRTATPTASQPSNSEDTQRKTTSDIWAHFHQSGKGETLKATCKYCKKPLSAKSTRGTNHLWRHFRNCRDASTEQKQSLITFAKKGEASVDPMWTFNQKTSRGLLGEMQVAHKLPFKSAEWPSLRKFVHSLQPRFVFHSCTTARSDIIAMYDQLKLGIAKEINQAERIALTTDLWTSAKQTAFMVITAHYVSPEAKLMKRILSFKVLNGSHTGFAIAEQLLSTIAEWKAMDKVAFMTVDNASSNNVAMRRVRSVLNSQPGSGLDMDGQYFHVRCSAHVINLIVKDGLQTTCTAIDKLRESTCYIKLTPARKESFREALKMSNTKEKAWPSVDVPTRWNSTYQMIRSSLLYQSAYASLAIHDANYTNCPSEAEWIQLGTMAKFLEIFETGKSLPAPFSYALFAEHTSSQAVFFYSQPR</sequence>
<feature type="compositionally biased region" description="Basic residues" evidence="9">
    <location>
        <begin position="1"/>
        <end position="15"/>
    </location>
</feature>
<dbReference type="PANTHER" id="PTHR46481:SF10">
    <property type="entry name" value="ZINC FINGER BED DOMAIN-CONTAINING PROTEIN 39"/>
    <property type="match status" value="1"/>
</dbReference>
<dbReference type="EMBL" id="PKSM01000217">
    <property type="protein sequence ID" value="POW02283.1"/>
    <property type="molecule type" value="Genomic_DNA"/>
</dbReference>
<accession>A0A2S4UYE5</accession>
<feature type="domain" description="BED-type" evidence="10">
    <location>
        <begin position="92"/>
        <end position="146"/>
    </location>
</feature>
<evidence type="ECO:0000256" key="3">
    <source>
        <dbReference type="ARBA" id="ARBA00022771"/>
    </source>
</evidence>
<dbReference type="VEuPathDB" id="FungiDB:PSHT_12169"/>
<dbReference type="GO" id="GO:0003677">
    <property type="term" value="F:DNA binding"/>
    <property type="evidence" value="ECO:0007669"/>
    <property type="project" value="InterPro"/>
</dbReference>
<keyword evidence="4" id="KW-0862">Zinc</keyword>
<dbReference type="OrthoDB" id="3250324at2759"/>
<dbReference type="GO" id="GO:0009791">
    <property type="term" value="P:post-embryonic development"/>
    <property type="evidence" value="ECO:0007669"/>
    <property type="project" value="UniProtKB-ARBA"/>
</dbReference>
<feature type="region of interest" description="Disordered" evidence="9">
    <location>
        <begin position="1"/>
        <end position="94"/>
    </location>
</feature>
<keyword evidence="6" id="KW-0804">Transcription</keyword>
<dbReference type="PROSITE" id="PS50808">
    <property type="entry name" value="ZF_BED"/>
    <property type="match status" value="1"/>
</dbReference>
<feature type="compositionally biased region" description="Low complexity" evidence="9">
    <location>
        <begin position="23"/>
        <end position="38"/>
    </location>
</feature>